<proteinExistence type="predicted"/>
<evidence type="ECO:0000256" key="1">
    <source>
        <dbReference type="SAM" id="Phobius"/>
    </source>
</evidence>
<organism evidence="2 4">
    <name type="scientific">Sphingobium fuliginis (strain ATCC 27551)</name>
    <dbReference type="NCBI Taxonomy" id="336203"/>
    <lineage>
        <taxon>Bacteria</taxon>
        <taxon>Pseudomonadati</taxon>
        <taxon>Pseudomonadota</taxon>
        <taxon>Alphaproteobacteria</taxon>
        <taxon>Sphingomonadales</taxon>
        <taxon>Sphingomonadaceae</taxon>
        <taxon>Sphingobium</taxon>
    </lineage>
</organism>
<reference evidence="2" key="4">
    <citation type="submission" date="2017-10" db="EMBL/GenBank/DDBJ databases">
        <authorList>
            <person name="Banno H."/>
            <person name="Chua N.-H."/>
        </authorList>
    </citation>
    <scope>NUCLEOTIDE SEQUENCE</scope>
    <source>
        <strain evidence="2">OMI</strain>
    </source>
</reference>
<keyword evidence="1" id="KW-0472">Membrane</keyword>
<reference evidence="5" key="5">
    <citation type="submission" date="2020-08" db="EMBL/GenBank/DDBJ databases">
        <title>Complete genome sequence of Sphingobium barthaii strain KK22, a high-molecular-weight polycyclic aromatic hydrocarbon-degrading soil bacterium.</title>
        <authorList>
            <person name="Mori J.F."/>
            <person name="Kanaly R.A."/>
        </authorList>
    </citation>
    <scope>NUCLEOTIDE SEQUENCE [LARGE SCALE GENOMIC DNA]</scope>
    <source>
        <strain evidence="5">KK22</strain>
    </source>
</reference>
<sequence>MDDAIGVLGRRMGGGVVPLILPVLATMAFLMFFTTVYRWVDDLLVASVIAMVAPMMVLPLLLRQKGVN</sequence>
<protein>
    <submittedName>
        <fullName evidence="2">Uncharacterized protein</fullName>
    </submittedName>
</protein>
<dbReference type="EMBL" id="BEWI01000032">
    <property type="protein sequence ID" value="GAY23159.1"/>
    <property type="molecule type" value="Genomic_DNA"/>
</dbReference>
<reference evidence="2 4" key="1">
    <citation type="journal article" date="2013" name="Biodegradation">
        <title>Occurrence of 4-tert-butylphenol (4-t-BP) biodegradation in an aquatic sample caused by the presence of Spirodela polyrrhiza and isolation of a 4-t-BP-utilizing bacterium.</title>
        <authorList>
            <person name="Ogata Y."/>
            <person name="Toyama T."/>
            <person name="Yu N."/>
            <person name="Wang X."/>
            <person name="Sei K."/>
            <person name="Ike M."/>
        </authorList>
    </citation>
    <scope>NUCLEOTIDE SEQUENCE [LARGE SCALE GENOMIC DNA]</scope>
    <source>
        <strain evidence="2 4">OMI</strain>
    </source>
</reference>
<reference evidence="3" key="6">
    <citation type="journal article" date="2021" name="Microbiol. Resour. Announc.">
        <title>Complete Genome Sequence of Sphingobium barthaii KK22, a High-Molecular-Weight Polycyclic Aromatic Hydrocarbon-Degrading Soil Bacterium.</title>
        <authorList>
            <person name="Mori J.F."/>
            <person name="Kanaly R.A."/>
        </authorList>
    </citation>
    <scope>NUCLEOTIDE SEQUENCE</scope>
    <source>
        <strain evidence="3">KK22</strain>
    </source>
</reference>
<keyword evidence="1" id="KW-0812">Transmembrane</keyword>
<dbReference type="Proteomes" id="UP000221538">
    <property type="component" value="Unassembled WGS sequence"/>
</dbReference>
<accession>A0A292ZJW9</accession>
<name>A0A292ZJW9_SPHSA</name>
<reference evidence="2 4" key="2">
    <citation type="journal article" date="2013" name="Environ. Sci. Technol.">
        <title>The 4-tert-butylphenol-utilizing bacterium Sphingobium fuliginis OMI can degrade bisphenols via phenolic ring hydroxylation and meta-cleavage pathway.</title>
        <authorList>
            <person name="Ogata Y."/>
            <person name="Goda S."/>
            <person name="Toyama T."/>
            <person name="Sei K."/>
            <person name="Ike M."/>
        </authorList>
    </citation>
    <scope>NUCLEOTIDE SEQUENCE [LARGE SCALE GENOMIC DNA]</scope>
    <source>
        <strain evidence="2 4">OMI</strain>
    </source>
</reference>
<evidence type="ECO:0000313" key="2">
    <source>
        <dbReference type="EMBL" id="GAY23159.1"/>
    </source>
</evidence>
<reference evidence="2" key="3">
    <citation type="submission" date="2017-10" db="EMBL/GenBank/DDBJ databases">
        <title>Bioaugmenting a lab-scale membrane bioreactor with Sphingobium fuliginis OMI to degrade 4-tert-butylphenol.</title>
        <authorList>
            <person name="Takada K."/>
            <person name="Shiba T."/>
            <person name="Soda S."/>
            <person name="Inoue D."/>
            <person name="Miyake M."/>
            <person name="Eguchi M."/>
            <person name="Ike M."/>
        </authorList>
    </citation>
    <scope>NUCLEOTIDE SEQUENCE</scope>
    <source>
        <strain evidence="2">OMI</strain>
    </source>
</reference>
<gene>
    <name evidence="3" type="ORF">H5V43_11475</name>
    <name evidence="2" type="ORF">SFOMI_3725</name>
</gene>
<dbReference type="KEGG" id="sbar:H5V43_11475"/>
<feature type="transmembrane region" description="Helical" evidence="1">
    <location>
        <begin position="12"/>
        <end position="37"/>
    </location>
</feature>
<feature type="transmembrane region" description="Helical" evidence="1">
    <location>
        <begin position="43"/>
        <end position="62"/>
    </location>
</feature>
<dbReference type="EMBL" id="CP060035">
    <property type="protein sequence ID" value="QOT73226.1"/>
    <property type="molecule type" value="Genomic_DNA"/>
</dbReference>
<evidence type="ECO:0000313" key="5">
    <source>
        <dbReference type="Proteomes" id="UP000593663"/>
    </source>
</evidence>
<evidence type="ECO:0000313" key="3">
    <source>
        <dbReference type="EMBL" id="QOT73226.1"/>
    </source>
</evidence>
<keyword evidence="1" id="KW-1133">Transmembrane helix</keyword>
<evidence type="ECO:0000313" key="4">
    <source>
        <dbReference type="Proteomes" id="UP000221538"/>
    </source>
</evidence>
<dbReference type="Proteomes" id="UP000593663">
    <property type="component" value="Chromosome 1"/>
</dbReference>
<dbReference type="AlphaFoldDB" id="A0A292ZJW9"/>